<evidence type="ECO:0000313" key="2">
    <source>
        <dbReference type="EMBL" id="KAL2631597.1"/>
    </source>
</evidence>
<gene>
    <name evidence="2" type="ORF">R1flu_016283</name>
</gene>
<organism evidence="2 3">
    <name type="scientific">Riccia fluitans</name>
    <dbReference type="NCBI Taxonomy" id="41844"/>
    <lineage>
        <taxon>Eukaryota</taxon>
        <taxon>Viridiplantae</taxon>
        <taxon>Streptophyta</taxon>
        <taxon>Embryophyta</taxon>
        <taxon>Marchantiophyta</taxon>
        <taxon>Marchantiopsida</taxon>
        <taxon>Marchantiidae</taxon>
        <taxon>Marchantiales</taxon>
        <taxon>Ricciaceae</taxon>
        <taxon>Riccia</taxon>
    </lineage>
</organism>
<accession>A0ABD1YQ99</accession>
<reference evidence="2 3" key="1">
    <citation type="submission" date="2024-09" db="EMBL/GenBank/DDBJ databases">
        <title>Chromosome-scale assembly of Riccia fluitans.</title>
        <authorList>
            <person name="Paukszto L."/>
            <person name="Sawicki J."/>
            <person name="Karawczyk K."/>
            <person name="Piernik-Szablinska J."/>
            <person name="Szczecinska M."/>
            <person name="Mazdziarz M."/>
        </authorList>
    </citation>
    <scope>NUCLEOTIDE SEQUENCE [LARGE SCALE GENOMIC DNA]</scope>
    <source>
        <strain evidence="2">Rf_01</strain>
        <tissue evidence="2">Aerial parts of the thallus</tissue>
    </source>
</reference>
<sequence>MTYGETCRLAKVVEQGQTLTSGGEVAQIHTELGQEIEQLKKKENDHRAELDRVQAELAAKEHKSADPN</sequence>
<dbReference type="AlphaFoldDB" id="A0ABD1YQ99"/>
<proteinExistence type="predicted"/>
<evidence type="ECO:0000313" key="3">
    <source>
        <dbReference type="Proteomes" id="UP001605036"/>
    </source>
</evidence>
<protein>
    <submittedName>
        <fullName evidence="2">Uncharacterized protein</fullName>
    </submittedName>
</protein>
<keyword evidence="1" id="KW-0175">Coiled coil</keyword>
<feature type="coiled-coil region" evidence="1">
    <location>
        <begin position="29"/>
        <end position="63"/>
    </location>
</feature>
<dbReference type="EMBL" id="JBHFFA010000004">
    <property type="protein sequence ID" value="KAL2631597.1"/>
    <property type="molecule type" value="Genomic_DNA"/>
</dbReference>
<keyword evidence="3" id="KW-1185">Reference proteome</keyword>
<evidence type="ECO:0000256" key="1">
    <source>
        <dbReference type="SAM" id="Coils"/>
    </source>
</evidence>
<comment type="caution">
    <text evidence="2">The sequence shown here is derived from an EMBL/GenBank/DDBJ whole genome shotgun (WGS) entry which is preliminary data.</text>
</comment>
<name>A0ABD1YQ99_9MARC</name>
<dbReference type="Proteomes" id="UP001605036">
    <property type="component" value="Unassembled WGS sequence"/>
</dbReference>